<dbReference type="Proteomes" id="UP000001058">
    <property type="component" value="Unassembled WGS sequence"/>
</dbReference>
<keyword evidence="2" id="KW-0732">Signal</keyword>
<dbReference type="EMBL" id="GL378346">
    <property type="protein sequence ID" value="EFJ47115.1"/>
    <property type="molecule type" value="Genomic_DNA"/>
</dbReference>
<organism evidence="4">
    <name type="scientific">Volvox carteri f. nagariensis</name>
    <dbReference type="NCBI Taxonomy" id="3068"/>
    <lineage>
        <taxon>Eukaryota</taxon>
        <taxon>Viridiplantae</taxon>
        <taxon>Chlorophyta</taxon>
        <taxon>core chlorophytes</taxon>
        <taxon>Chlorophyceae</taxon>
        <taxon>CS clade</taxon>
        <taxon>Chlamydomonadales</taxon>
        <taxon>Volvocaceae</taxon>
        <taxon>Volvox</taxon>
    </lineage>
</organism>
<reference evidence="3 4" key="1">
    <citation type="journal article" date="2010" name="Science">
        <title>Genomic analysis of organismal complexity in the multicellular green alga Volvox carteri.</title>
        <authorList>
            <person name="Prochnik S.E."/>
            <person name="Umen J."/>
            <person name="Nedelcu A.M."/>
            <person name="Hallmann A."/>
            <person name="Miller S.M."/>
            <person name="Nishii I."/>
            <person name="Ferris P."/>
            <person name="Kuo A."/>
            <person name="Mitros T."/>
            <person name="Fritz-Laylin L.K."/>
            <person name="Hellsten U."/>
            <person name="Chapman J."/>
            <person name="Simakov O."/>
            <person name="Rensing S.A."/>
            <person name="Terry A."/>
            <person name="Pangilinan J."/>
            <person name="Kapitonov V."/>
            <person name="Jurka J."/>
            <person name="Salamov A."/>
            <person name="Shapiro H."/>
            <person name="Schmutz J."/>
            <person name="Grimwood J."/>
            <person name="Lindquist E."/>
            <person name="Lucas S."/>
            <person name="Grigoriev I.V."/>
            <person name="Schmitt R."/>
            <person name="Kirk D."/>
            <person name="Rokhsar D.S."/>
        </authorList>
    </citation>
    <scope>NUCLEOTIDE SEQUENCE [LARGE SCALE GENOMIC DNA]</scope>
    <source>
        <strain evidence="4">f. Nagariensis / Eve</strain>
    </source>
</reference>
<sequence>MAILPFWSAVAVLLLVFCSIAEEVYRGLRPLTVHPGRITFSLAIHNAALSQRCDVIPNSCSGSGSGGGDGGGWCLTIALKLGSSTKGVARLSGSPDAPAQQRTTRGSPAHPPPPPPPQPLPPVKPATGGPVAQVALPPPPLSLLAGRRRSSGGAGGRRWRRMTPVIVMGIPTVERAVITKDKGDKLLRYRVRTRVITSKKDSAKTAVRN</sequence>
<name>D8TZ42_VOLCA</name>
<dbReference type="GeneID" id="9615843"/>
<keyword evidence="4" id="KW-1185">Reference proteome</keyword>
<evidence type="ECO:0000256" key="2">
    <source>
        <dbReference type="SAM" id="SignalP"/>
    </source>
</evidence>
<gene>
    <name evidence="3" type="ORF">VOLCADRAFT_92233</name>
</gene>
<dbReference type="AlphaFoldDB" id="D8TZ42"/>
<feature type="region of interest" description="Disordered" evidence="1">
    <location>
        <begin position="88"/>
        <end position="158"/>
    </location>
</feature>
<dbReference type="RefSeq" id="XP_002951664.1">
    <property type="nucleotide sequence ID" value="XM_002951618.1"/>
</dbReference>
<feature type="chain" id="PRO_5003124030" description="Pherophorin domain-containing protein" evidence="2">
    <location>
        <begin position="22"/>
        <end position="209"/>
    </location>
</feature>
<dbReference type="InParanoid" id="D8TZ42"/>
<evidence type="ECO:0008006" key="5">
    <source>
        <dbReference type="Google" id="ProtNLM"/>
    </source>
</evidence>
<evidence type="ECO:0000256" key="1">
    <source>
        <dbReference type="SAM" id="MobiDB-lite"/>
    </source>
</evidence>
<evidence type="ECO:0000313" key="3">
    <source>
        <dbReference type="EMBL" id="EFJ47115.1"/>
    </source>
</evidence>
<feature type="compositionally biased region" description="Pro residues" evidence="1">
    <location>
        <begin position="109"/>
        <end position="124"/>
    </location>
</feature>
<feature type="signal peptide" evidence="2">
    <location>
        <begin position="1"/>
        <end position="21"/>
    </location>
</feature>
<accession>D8TZ42</accession>
<dbReference type="KEGG" id="vcn:VOLCADRAFT_92233"/>
<evidence type="ECO:0000313" key="4">
    <source>
        <dbReference type="Proteomes" id="UP000001058"/>
    </source>
</evidence>
<protein>
    <recommendedName>
        <fullName evidence="5">Pherophorin domain-containing protein</fullName>
    </recommendedName>
</protein>
<proteinExistence type="predicted"/>